<sequence length="488" mass="54185">MASSTYSLNFLDLPAELLVEISSYLDSPTILASVCKDLSNMIHSTPSLWSCVSVGERQHSADDVVFLRNHLERGKSCPLHVSIRATGSLKKEMKSEFEIWSTLSTHEGRICSLIISTDTLVLSGIILCEVLLTPLPVILPRLRKLDVRHNEGSLLPIVLQSAHPLVLFEPIPSMFPSLTTLVLAHLDPCIPNISAPLLSLETLILDGSMSWSCDSAGLYRVVQLLEMAPRLETLWLKDHQLYTGHDVRPISVLRPDMCSAAAPIQCPVVLPRLTRLAVTAPGFGVDLLHTIAAPLLQDLHLDAIRDEGYFGEASWTETYLQMLCASLRLLAVRSPGLRRLALLGIYLTRATWEWLFGCAQGEVPFPLLESIALREIAAEQADMRNVVDNSLLEMYAKVGRISLRRFAYLASEPLLSGVALCRLAELFVEKRADGAFELEIDGETSDEVKEHLGLLPVGLQTILHSEPFRRKEWWTLGQGIDPTERDSY</sequence>
<organism evidence="2 3">
    <name type="scientific">Hypholoma sublateritium (strain FD-334 SS-4)</name>
    <dbReference type="NCBI Taxonomy" id="945553"/>
    <lineage>
        <taxon>Eukaryota</taxon>
        <taxon>Fungi</taxon>
        <taxon>Dikarya</taxon>
        <taxon>Basidiomycota</taxon>
        <taxon>Agaricomycotina</taxon>
        <taxon>Agaricomycetes</taxon>
        <taxon>Agaricomycetidae</taxon>
        <taxon>Agaricales</taxon>
        <taxon>Agaricineae</taxon>
        <taxon>Strophariaceae</taxon>
        <taxon>Hypholoma</taxon>
    </lineage>
</organism>
<evidence type="ECO:0000313" key="3">
    <source>
        <dbReference type="Proteomes" id="UP000054270"/>
    </source>
</evidence>
<dbReference type="AlphaFoldDB" id="A0A0D2NSE9"/>
<evidence type="ECO:0000313" key="2">
    <source>
        <dbReference type="EMBL" id="KJA21764.1"/>
    </source>
</evidence>
<dbReference type="InterPro" id="IPR001810">
    <property type="entry name" value="F-box_dom"/>
</dbReference>
<dbReference type="InterPro" id="IPR036047">
    <property type="entry name" value="F-box-like_dom_sf"/>
</dbReference>
<reference evidence="3" key="1">
    <citation type="submission" date="2014-04" db="EMBL/GenBank/DDBJ databases">
        <title>Evolutionary Origins and Diversification of the Mycorrhizal Mutualists.</title>
        <authorList>
            <consortium name="DOE Joint Genome Institute"/>
            <consortium name="Mycorrhizal Genomics Consortium"/>
            <person name="Kohler A."/>
            <person name="Kuo A."/>
            <person name="Nagy L.G."/>
            <person name="Floudas D."/>
            <person name="Copeland A."/>
            <person name="Barry K.W."/>
            <person name="Cichocki N."/>
            <person name="Veneault-Fourrey C."/>
            <person name="LaButti K."/>
            <person name="Lindquist E.A."/>
            <person name="Lipzen A."/>
            <person name="Lundell T."/>
            <person name="Morin E."/>
            <person name="Murat C."/>
            <person name="Riley R."/>
            <person name="Ohm R."/>
            <person name="Sun H."/>
            <person name="Tunlid A."/>
            <person name="Henrissat B."/>
            <person name="Grigoriev I.V."/>
            <person name="Hibbett D.S."/>
            <person name="Martin F."/>
        </authorList>
    </citation>
    <scope>NUCLEOTIDE SEQUENCE [LARGE SCALE GENOMIC DNA]</scope>
    <source>
        <strain evidence="3">FD-334 SS-4</strain>
    </source>
</reference>
<dbReference type="SUPFAM" id="SSF81383">
    <property type="entry name" value="F-box domain"/>
    <property type="match status" value="1"/>
</dbReference>
<name>A0A0D2NSE9_HYPSF</name>
<evidence type="ECO:0000259" key="1">
    <source>
        <dbReference type="Pfam" id="PF12937"/>
    </source>
</evidence>
<accession>A0A0D2NSE9</accession>
<feature type="domain" description="F-box" evidence="1">
    <location>
        <begin position="10"/>
        <end position="52"/>
    </location>
</feature>
<protein>
    <recommendedName>
        <fullName evidence="1">F-box domain-containing protein</fullName>
    </recommendedName>
</protein>
<dbReference type="SUPFAM" id="SSF52047">
    <property type="entry name" value="RNI-like"/>
    <property type="match status" value="1"/>
</dbReference>
<keyword evidence="3" id="KW-1185">Reference proteome</keyword>
<proteinExistence type="predicted"/>
<dbReference type="EMBL" id="KN817555">
    <property type="protein sequence ID" value="KJA21764.1"/>
    <property type="molecule type" value="Genomic_DNA"/>
</dbReference>
<gene>
    <name evidence="2" type="ORF">HYPSUDRAFT_678680</name>
</gene>
<dbReference type="Pfam" id="PF12937">
    <property type="entry name" value="F-box-like"/>
    <property type="match status" value="1"/>
</dbReference>
<dbReference type="Proteomes" id="UP000054270">
    <property type="component" value="Unassembled WGS sequence"/>
</dbReference>
<dbReference type="OrthoDB" id="3039061at2759"/>